<keyword evidence="1" id="KW-0732">Signal</keyword>
<reference evidence="2" key="2">
    <citation type="submission" date="2025-09" db="UniProtKB">
        <authorList>
            <consortium name="Ensembl"/>
        </authorList>
    </citation>
    <scope>IDENTIFICATION</scope>
</reference>
<protein>
    <submittedName>
        <fullName evidence="2">Interleukin 13</fullName>
    </submittedName>
</protein>
<name>A0A8C1NYJ7_CYPCA</name>
<keyword evidence="3" id="KW-1185">Reference proteome</keyword>
<dbReference type="Proteomes" id="UP000694427">
    <property type="component" value="Unplaced"/>
</dbReference>
<feature type="chain" id="PRO_5034902026" evidence="1">
    <location>
        <begin position="23"/>
        <end position="157"/>
    </location>
</feature>
<reference evidence="2" key="1">
    <citation type="submission" date="2025-08" db="UniProtKB">
        <authorList>
            <consortium name="Ensembl"/>
        </authorList>
    </citation>
    <scope>IDENTIFICATION</scope>
</reference>
<sequence>MMKTILLLAVAVFVSSTPVTTSVKPHTDKTPARHTDKALLGELVDELIVAIKDFPKVLPKEKLIFLKDLQMNGLDHKEREVLFCQVEQELKIKVSGLFGARFDHFRTDKKLMRNLNMYNKYHVKTCKLTDEKQDKIPLHDFLKNLLASVRNAYSQVN</sequence>
<proteinExistence type="predicted"/>
<dbReference type="AlphaFoldDB" id="A0A8C1NYJ7"/>
<accession>A0A8C1NYJ7</accession>
<evidence type="ECO:0000313" key="2">
    <source>
        <dbReference type="Ensembl" id="ENSCCRP00010099264.1"/>
    </source>
</evidence>
<feature type="signal peptide" evidence="1">
    <location>
        <begin position="1"/>
        <end position="22"/>
    </location>
</feature>
<organism evidence="2 3">
    <name type="scientific">Cyprinus carpio</name>
    <name type="common">Common carp</name>
    <dbReference type="NCBI Taxonomy" id="7962"/>
    <lineage>
        <taxon>Eukaryota</taxon>
        <taxon>Metazoa</taxon>
        <taxon>Chordata</taxon>
        <taxon>Craniata</taxon>
        <taxon>Vertebrata</taxon>
        <taxon>Euteleostomi</taxon>
        <taxon>Actinopterygii</taxon>
        <taxon>Neopterygii</taxon>
        <taxon>Teleostei</taxon>
        <taxon>Ostariophysi</taxon>
        <taxon>Cypriniformes</taxon>
        <taxon>Cyprinidae</taxon>
        <taxon>Cyprininae</taxon>
        <taxon>Cyprinus</taxon>
    </lineage>
</organism>
<dbReference type="Ensembl" id="ENSCCRT00010110099.1">
    <property type="protein sequence ID" value="ENSCCRP00010099264.1"/>
    <property type="gene ID" value="ENSCCRG00010043505.1"/>
</dbReference>
<evidence type="ECO:0000256" key="1">
    <source>
        <dbReference type="SAM" id="SignalP"/>
    </source>
</evidence>
<evidence type="ECO:0000313" key="3">
    <source>
        <dbReference type="Proteomes" id="UP000694427"/>
    </source>
</evidence>